<reference evidence="3" key="1">
    <citation type="submission" date="2022-07" db="EMBL/GenBank/DDBJ databases">
        <title>Genome Sequence of Agrocybe chaxingu.</title>
        <authorList>
            <person name="Buettner E."/>
        </authorList>
    </citation>
    <scope>NUCLEOTIDE SEQUENCE</scope>
    <source>
        <strain evidence="3">MP-N11</strain>
    </source>
</reference>
<evidence type="ECO:0000313" key="3">
    <source>
        <dbReference type="EMBL" id="KAJ3502446.1"/>
    </source>
</evidence>
<accession>A0A9W8MU28</accession>
<proteinExistence type="predicted"/>
<feature type="region of interest" description="Disordered" evidence="2">
    <location>
        <begin position="386"/>
        <end position="420"/>
    </location>
</feature>
<dbReference type="AlphaFoldDB" id="A0A9W8MU28"/>
<dbReference type="Gene3D" id="3.20.20.70">
    <property type="entry name" value="Aldolase class I"/>
    <property type="match status" value="1"/>
</dbReference>
<comment type="caution">
    <text evidence="3">The sequence shown here is derived from an EMBL/GenBank/DDBJ whole genome shotgun (WGS) entry which is preliminary data.</text>
</comment>
<dbReference type="Pfam" id="PF00923">
    <property type="entry name" value="TAL_FSA"/>
    <property type="match status" value="1"/>
</dbReference>
<dbReference type="OrthoDB" id="2015515at2759"/>
<evidence type="ECO:0000313" key="4">
    <source>
        <dbReference type="Proteomes" id="UP001148786"/>
    </source>
</evidence>
<dbReference type="Proteomes" id="UP001148786">
    <property type="component" value="Unassembled WGS sequence"/>
</dbReference>
<dbReference type="PANTHER" id="PTHR10683:SF18">
    <property type="entry name" value="TRANSALDOLASE"/>
    <property type="match status" value="1"/>
</dbReference>
<dbReference type="EMBL" id="JANKHO010001281">
    <property type="protein sequence ID" value="KAJ3502446.1"/>
    <property type="molecule type" value="Genomic_DNA"/>
</dbReference>
<feature type="compositionally biased region" description="Basic and acidic residues" evidence="2">
    <location>
        <begin position="386"/>
        <end position="406"/>
    </location>
</feature>
<keyword evidence="1" id="KW-0704">Schiff base</keyword>
<name>A0A9W8MU28_9AGAR</name>
<evidence type="ECO:0000256" key="2">
    <source>
        <dbReference type="SAM" id="MobiDB-lite"/>
    </source>
</evidence>
<dbReference type="SUPFAM" id="SSF51569">
    <property type="entry name" value="Aldolase"/>
    <property type="match status" value="1"/>
</dbReference>
<dbReference type="PANTHER" id="PTHR10683">
    <property type="entry name" value="TRANSALDOLASE"/>
    <property type="match status" value="1"/>
</dbReference>
<dbReference type="GO" id="GO:0005975">
    <property type="term" value="P:carbohydrate metabolic process"/>
    <property type="evidence" value="ECO:0007669"/>
    <property type="project" value="InterPro"/>
</dbReference>
<dbReference type="InterPro" id="IPR001585">
    <property type="entry name" value="TAL/FSA"/>
</dbReference>
<dbReference type="InterPro" id="IPR013785">
    <property type="entry name" value="Aldolase_TIM"/>
</dbReference>
<keyword evidence="4" id="KW-1185">Reference proteome</keyword>
<protein>
    <recommendedName>
        <fullName evidence="5">Transaldolase</fullName>
    </recommendedName>
</protein>
<gene>
    <name evidence="3" type="ORF">NLJ89_g8887</name>
</gene>
<evidence type="ECO:0000256" key="1">
    <source>
        <dbReference type="ARBA" id="ARBA00023270"/>
    </source>
</evidence>
<evidence type="ECO:0008006" key="5">
    <source>
        <dbReference type="Google" id="ProtNLM"/>
    </source>
</evidence>
<organism evidence="3 4">
    <name type="scientific">Agrocybe chaxingu</name>
    <dbReference type="NCBI Taxonomy" id="84603"/>
    <lineage>
        <taxon>Eukaryota</taxon>
        <taxon>Fungi</taxon>
        <taxon>Dikarya</taxon>
        <taxon>Basidiomycota</taxon>
        <taxon>Agaricomycotina</taxon>
        <taxon>Agaricomycetes</taxon>
        <taxon>Agaricomycetidae</taxon>
        <taxon>Agaricales</taxon>
        <taxon>Agaricineae</taxon>
        <taxon>Strophariaceae</taxon>
        <taxon>Agrocybe</taxon>
    </lineage>
</organism>
<sequence length="420" mass="47145">MPLPTKLLARATIPLDGGLERKLKDNNTAIIADTLHFETLSMHDLSGSMLNPGTLFQEIITGHLDSYVWVATQKTLDAFLEENGTEMRQEHVTLALEHLFGPFVCAAYQFTELACAIGDHVQGPHIAFVDPRVHRDTASLVASAKRLRKMLIRKGIPKKSIVVSIPATDAGLLAAQTLQKQRVHVNLYLVSCLIHAAACVEADATTISIPVGPLLKWYERRFPTLSRTMDEHPGVEAIHAILSYFKVNKIRTKVLGTDFRSLTEIGLVSECDGVCISAQQADKLRWSKAPIFPLEGKDIPAVLRARQAKYPTELLSKVDGFSKRLSTESRILTTKFLQESLRDLGEAMDTIELLVCDELEVKLKRYIDYEIVDRWSIGPEEVRREWLRPTKDKPKESSRKSVDIPPKRSQTPKTLMDEVF</sequence>